<accession>A0ABR2CQL8</accession>
<dbReference type="EMBL" id="JBBPBM010000258">
    <property type="protein sequence ID" value="KAK8498521.1"/>
    <property type="molecule type" value="Genomic_DNA"/>
</dbReference>
<evidence type="ECO:0000313" key="3">
    <source>
        <dbReference type="Proteomes" id="UP001472677"/>
    </source>
</evidence>
<organism evidence="2 3">
    <name type="scientific">Hibiscus sabdariffa</name>
    <name type="common">roselle</name>
    <dbReference type="NCBI Taxonomy" id="183260"/>
    <lineage>
        <taxon>Eukaryota</taxon>
        <taxon>Viridiplantae</taxon>
        <taxon>Streptophyta</taxon>
        <taxon>Embryophyta</taxon>
        <taxon>Tracheophyta</taxon>
        <taxon>Spermatophyta</taxon>
        <taxon>Magnoliopsida</taxon>
        <taxon>eudicotyledons</taxon>
        <taxon>Gunneridae</taxon>
        <taxon>Pentapetalae</taxon>
        <taxon>rosids</taxon>
        <taxon>malvids</taxon>
        <taxon>Malvales</taxon>
        <taxon>Malvaceae</taxon>
        <taxon>Malvoideae</taxon>
        <taxon>Hibiscus</taxon>
    </lineage>
</organism>
<proteinExistence type="predicted"/>
<dbReference type="Proteomes" id="UP001472677">
    <property type="component" value="Unassembled WGS sequence"/>
</dbReference>
<gene>
    <name evidence="2" type="ORF">V6N12_066614</name>
    <name evidence="1" type="ORF">V6N12_073917</name>
</gene>
<evidence type="ECO:0000313" key="2">
    <source>
        <dbReference type="EMBL" id="KAK8522044.1"/>
    </source>
</evidence>
<reference evidence="2 3" key="1">
    <citation type="journal article" date="2024" name="G3 (Bethesda)">
        <title>Genome assembly of Hibiscus sabdariffa L. provides insights into metabolisms of medicinal natural products.</title>
        <authorList>
            <person name="Kim T."/>
        </authorList>
    </citation>
    <scope>NUCLEOTIDE SEQUENCE [LARGE SCALE GENOMIC DNA]</scope>
    <source>
        <strain evidence="2">TK-2024</strain>
        <tissue evidence="2">Old leaves</tissue>
    </source>
</reference>
<evidence type="ECO:0000313" key="1">
    <source>
        <dbReference type="EMBL" id="KAK8498521.1"/>
    </source>
</evidence>
<comment type="caution">
    <text evidence="2">The sequence shown here is derived from an EMBL/GenBank/DDBJ whole genome shotgun (WGS) entry which is preliminary data.</text>
</comment>
<sequence length="135" mass="15258">MSCNQLEMVTELYHRHVTRRPEMTPTREVDRCCAFMSCNQLEMVTELYHRHVTADLKYKTSSSISVDTSDGVDLSVDDDVDLLDTDDVHVEGHGLDVEDDVWAAAIARLGLVDDMLVRGFVQAYPNQTEPIVDEV</sequence>
<name>A0ABR2CQL8_9ROSI</name>
<protein>
    <submittedName>
        <fullName evidence="2">Uncharacterized protein</fullName>
    </submittedName>
</protein>
<keyword evidence="3" id="KW-1185">Reference proteome</keyword>
<dbReference type="EMBL" id="JBBPBM010000046">
    <property type="protein sequence ID" value="KAK8522044.1"/>
    <property type="molecule type" value="Genomic_DNA"/>
</dbReference>